<sequence length="118" mass="13469">MNEPHFKQTVRVLIDLHNEKINRSLKAEIEALCNMDLSIGLHGMLGLHVVKSSLLAQSYDVDDKDKEKLKKLLSGCRDENQTVTHSTRRHPVSIKDMRSVCPLELLAESSLAMPWHRK</sequence>
<dbReference type="AlphaFoldDB" id="A0AA47PE15"/>
<gene>
    <name evidence="1" type="ORF">N1851_000282</name>
</gene>
<comment type="caution">
    <text evidence="1">The sequence shown here is derived from an EMBL/GenBank/DDBJ whole genome shotgun (WGS) entry which is preliminary data.</text>
</comment>
<accession>A0AA47PE15</accession>
<organism evidence="1 2">
    <name type="scientific">Merluccius polli</name>
    <name type="common">Benguela hake</name>
    <name type="synonym">Merluccius cadenati</name>
    <dbReference type="NCBI Taxonomy" id="89951"/>
    <lineage>
        <taxon>Eukaryota</taxon>
        <taxon>Metazoa</taxon>
        <taxon>Chordata</taxon>
        <taxon>Craniata</taxon>
        <taxon>Vertebrata</taxon>
        <taxon>Euteleostomi</taxon>
        <taxon>Actinopterygii</taxon>
        <taxon>Neopterygii</taxon>
        <taxon>Teleostei</taxon>
        <taxon>Neoteleostei</taxon>
        <taxon>Acanthomorphata</taxon>
        <taxon>Zeiogadaria</taxon>
        <taxon>Gadariae</taxon>
        <taxon>Gadiformes</taxon>
        <taxon>Gadoidei</taxon>
        <taxon>Merlucciidae</taxon>
        <taxon>Merluccius</taxon>
    </lineage>
</organism>
<proteinExistence type="predicted"/>
<dbReference type="Proteomes" id="UP001174136">
    <property type="component" value="Unassembled WGS sequence"/>
</dbReference>
<evidence type="ECO:0000313" key="1">
    <source>
        <dbReference type="EMBL" id="KAK0156412.1"/>
    </source>
</evidence>
<keyword evidence="2" id="KW-1185">Reference proteome</keyword>
<dbReference type="EMBL" id="JAOPHQ010000009">
    <property type="protein sequence ID" value="KAK0156412.1"/>
    <property type="molecule type" value="Genomic_DNA"/>
</dbReference>
<protein>
    <submittedName>
        <fullName evidence="1">Uncharacterized protein</fullName>
    </submittedName>
</protein>
<reference evidence="1" key="1">
    <citation type="journal article" date="2023" name="Front. Mar. Sci.">
        <title>A new Merluccius polli reference genome to investigate the effects of global change in West African waters.</title>
        <authorList>
            <person name="Mateo J.L."/>
            <person name="Blanco-Fernandez C."/>
            <person name="Garcia-Vazquez E."/>
            <person name="Machado-Schiaffino G."/>
        </authorList>
    </citation>
    <scope>NUCLEOTIDE SEQUENCE</scope>
    <source>
        <strain evidence="1">C29</strain>
        <tissue evidence="1">Fin</tissue>
    </source>
</reference>
<evidence type="ECO:0000313" key="2">
    <source>
        <dbReference type="Proteomes" id="UP001174136"/>
    </source>
</evidence>
<name>A0AA47PE15_MERPO</name>